<dbReference type="Gene3D" id="3.40.120.10">
    <property type="entry name" value="Alpha-D-Glucose-1,6-Bisphosphate, subunit A, domain 3"/>
    <property type="match status" value="3"/>
</dbReference>
<keyword evidence="4" id="KW-0479">Metal-binding</keyword>
<keyword evidence="6" id="KW-0413">Isomerase</keyword>
<sequence>MSLRQKIADAVQAGRLMPSAEDNLIAWSEAQLPAWVRASVEELVAKEAWSELNDRFYRYLEFGTGGMRGRTIGVVQAAAETGQVNAAGTPEHAAVGSNMLNDFTLIRAVVGLHRYTVKFLAGAGRQETPRLVIAHDVRHFSRHFCELAASTWTRLGGEAFIFDGPRPTPQLSFAVRALKTHTGVVITASHNPPHDNGFKAYFEDGAQVIAPHDKGIVTEVNAVPLAELAAFLAIDLQGVTTLGRAADDAYLAVAAKAVIDPEVFRGGEKLRIVFTNIHGTGGIHSVPLLLHAGARVEEVPSQVAFDGRFPTVKSPNPENAAALKLAVELAEKTGADVVLATDPDADRMACAVRTREGKLQLLTGNQIGSLLAEYRLARYKELGWIPAEGSSRVAIIKTFVTTQLQDAIGRGHGVKVVNTLTGFKWIAAKMRGYEEQLRAAMGPGFDYDATPFRERARLLQEHATFYAFGTEESYGYLPNDYLRDKDGNAACVMFAELCAWVKKRGLTVTEYLDEIYLKYGFFLEGTINLYYEGATGAAKIKRILETYRAAPPTAFGDVAVVKFDDFGRERILDADGEEVPKQDLYFVTLGDGTCFAARGSGTEPKMKFYVFAQAKVGGASELPAVKQRAQAALDEIMKHIEADARQRAER</sequence>
<dbReference type="AlphaFoldDB" id="A0A8F9TRC4"/>
<comment type="similarity">
    <text evidence="2">Belongs to the phosphohexose mutase family.</text>
</comment>
<evidence type="ECO:0000259" key="9">
    <source>
        <dbReference type="Pfam" id="PF02880"/>
    </source>
</evidence>
<keyword evidence="11" id="KW-1185">Reference proteome</keyword>
<dbReference type="GO" id="GO:0005975">
    <property type="term" value="P:carbohydrate metabolic process"/>
    <property type="evidence" value="ECO:0007669"/>
    <property type="project" value="InterPro"/>
</dbReference>
<accession>A0A8F9TRC4</accession>
<dbReference type="Pfam" id="PF02878">
    <property type="entry name" value="PGM_PMM_I"/>
    <property type="match status" value="1"/>
</dbReference>
<gene>
    <name evidence="10" type="ORF">K0B96_09520</name>
</gene>
<dbReference type="Pfam" id="PF02879">
    <property type="entry name" value="PGM_PMM_II"/>
    <property type="match status" value="1"/>
</dbReference>
<evidence type="ECO:0000256" key="5">
    <source>
        <dbReference type="ARBA" id="ARBA00022842"/>
    </source>
</evidence>
<dbReference type="GO" id="GO:0008973">
    <property type="term" value="F:phosphopentomutase activity"/>
    <property type="evidence" value="ECO:0007669"/>
    <property type="project" value="TreeGrafter"/>
</dbReference>
<proteinExistence type="inferred from homology"/>
<dbReference type="PANTHER" id="PTHR45745:SF1">
    <property type="entry name" value="PHOSPHOGLUCOMUTASE 2B-RELATED"/>
    <property type="match status" value="1"/>
</dbReference>
<evidence type="ECO:0000313" key="10">
    <source>
        <dbReference type="EMBL" id="QYM77566.1"/>
    </source>
</evidence>
<dbReference type="PROSITE" id="PS00710">
    <property type="entry name" value="PGM_PMM"/>
    <property type="match status" value="1"/>
</dbReference>
<dbReference type="PRINTS" id="PR00509">
    <property type="entry name" value="PGMPMM"/>
</dbReference>
<dbReference type="GO" id="GO:0000287">
    <property type="term" value="F:magnesium ion binding"/>
    <property type="evidence" value="ECO:0007669"/>
    <property type="project" value="InterPro"/>
</dbReference>
<dbReference type="Pfam" id="PF02880">
    <property type="entry name" value="PGM_PMM_III"/>
    <property type="match status" value="2"/>
</dbReference>
<feature type="domain" description="Alpha-D-phosphohexomutase alpha/beta/alpha" evidence="9">
    <location>
        <begin position="459"/>
        <end position="519"/>
    </location>
</feature>
<evidence type="ECO:0000256" key="6">
    <source>
        <dbReference type="ARBA" id="ARBA00023235"/>
    </source>
</evidence>
<dbReference type="InterPro" id="IPR016066">
    <property type="entry name" value="A-D-PHexomutase_CS"/>
</dbReference>
<dbReference type="GO" id="GO:0006166">
    <property type="term" value="P:purine ribonucleoside salvage"/>
    <property type="evidence" value="ECO:0007669"/>
    <property type="project" value="TreeGrafter"/>
</dbReference>
<name>A0A8F9TRC4_9BACT</name>
<dbReference type="RefSeq" id="WP_220160671.1">
    <property type="nucleotide sequence ID" value="NZ_CP080507.1"/>
</dbReference>
<evidence type="ECO:0000259" key="7">
    <source>
        <dbReference type="Pfam" id="PF02878"/>
    </source>
</evidence>
<dbReference type="SUPFAM" id="SSF53738">
    <property type="entry name" value="Phosphoglucomutase, first 3 domains"/>
    <property type="match status" value="3"/>
</dbReference>
<dbReference type="InterPro" id="IPR005845">
    <property type="entry name" value="A-D-PHexomutase_a/b/a-II"/>
</dbReference>
<dbReference type="InterPro" id="IPR005841">
    <property type="entry name" value="Alpha-D-phosphohexomutase_SF"/>
</dbReference>
<organism evidence="10 11">
    <name type="scientific">Horticoccus luteus</name>
    <dbReference type="NCBI Taxonomy" id="2862869"/>
    <lineage>
        <taxon>Bacteria</taxon>
        <taxon>Pseudomonadati</taxon>
        <taxon>Verrucomicrobiota</taxon>
        <taxon>Opitutia</taxon>
        <taxon>Opitutales</taxon>
        <taxon>Opitutaceae</taxon>
        <taxon>Horticoccus</taxon>
    </lineage>
</organism>
<feature type="domain" description="Alpha-D-phosphohexomutase alpha/beta/alpha" evidence="8">
    <location>
        <begin position="259"/>
        <end position="351"/>
    </location>
</feature>
<dbReference type="KEGG" id="ole:K0B96_09520"/>
<dbReference type="EMBL" id="CP080507">
    <property type="protein sequence ID" value="QYM77566.1"/>
    <property type="molecule type" value="Genomic_DNA"/>
</dbReference>
<keyword evidence="5" id="KW-0460">Magnesium</keyword>
<dbReference type="Proteomes" id="UP000825051">
    <property type="component" value="Chromosome"/>
</dbReference>
<feature type="domain" description="Alpha-D-phosphohexomutase alpha/beta/alpha" evidence="9">
    <location>
        <begin position="364"/>
        <end position="432"/>
    </location>
</feature>
<dbReference type="InterPro" id="IPR005844">
    <property type="entry name" value="A-D-PHexomutase_a/b/a-I"/>
</dbReference>
<dbReference type="PANTHER" id="PTHR45745">
    <property type="entry name" value="PHOSPHOMANNOMUTASE 45A"/>
    <property type="match status" value="1"/>
</dbReference>
<reference evidence="10" key="1">
    <citation type="submission" date="2021-08" db="EMBL/GenBank/DDBJ databases">
        <title>Genome of a novel bacterium of the phylum Verrucomicrobia, Oleiharenicola sp. KSB-15.</title>
        <authorList>
            <person name="Chung J.-H."/>
            <person name="Ahn J.-H."/>
            <person name="Yoon Y."/>
            <person name="Kim D.-Y."/>
            <person name="An S.-H."/>
            <person name="Park I."/>
            <person name="Yeon J."/>
        </authorList>
    </citation>
    <scope>NUCLEOTIDE SEQUENCE</scope>
    <source>
        <strain evidence="10">KSB-15</strain>
    </source>
</reference>
<comment type="cofactor">
    <cofactor evidence="1">
        <name>Mg(2+)</name>
        <dbReference type="ChEBI" id="CHEBI:18420"/>
    </cofactor>
</comment>
<evidence type="ECO:0000256" key="1">
    <source>
        <dbReference type="ARBA" id="ARBA00001946"/>
    </source>
</evidence>
<feature type="domain" description="Alpha-D-phosphohexomutase alpha/beta/alpha" evidence="7">
    <location>
        <begin position="123"/>
        <end position="222"/>
    </location>
</feature>
<dbReference type="SUPFAM" id="SSF55957">
    <property type="entry name" value="Phosphoglucomutase, C-terminal domain"/>
    <property type="match status" value="1"/>
</dbReference>
<evidence type="ECO:0000256" key="2">
    <source>
        <dbReference type="ARBA" id="ARBA00010231"/>
    </source>
</evidence>
<protein>
    <submittedName>
        <fullName evidence="10">Phospho-sugar mutase</fullName>
    </submittedName>
</protein>
<evidence type="ECO:0000256" key="3">
    <source>
        <dbReference type="ARBA" id="ARBA00022553"/>
    </source>
</evidence>
<dbReference type="InterPro" id="IPR016055">
    <property type="entry name" value="A-D-PHexomutase_a/b/a-I/II/III"/>
</dbReference>
<evidence type="ECO:0000256" key="4">
    <source>
        <dbReference type="ARBA" id="ARBA00022723"/>
    </source>
</evidence>
<evidence type="ECO:0000313" key="11">
    <source>
        <dbReference type="Proteomes" id="UP000825051"/>
    </source>
</evidence>
<dbReference type="InterPro" id="IPR005846">
    <property type="entry name" value="A-D-PHexomutase_a/b/a-III"/>
</dbReference>
<keyword evidence="3" id="KW-0597">Phosphoprotein</keyword>
<dbReference type="InterPro" id="IPR036900">
    <property type="entry name" value="A-D-PHexomutase_C_sf"/>
</dbReference>
<dbReference type="CDD" id="cd05799">
    <property type="entry name" value="PGM2"/>
    <property type="match status" value="1"/>
</dbReference>
<evidence type="ECO:0000259" key="8">
    <source>
        <dbReference type="Pfam" id="PF02879"/>
    </source>
</evidence>